<evidence type="ECO:0000313" key="3">
    <source>
        <dbReference type="Proteomes" id="UP000541558"/>
    </source>
</evidence>
<keyword evidence="1" id="KW-0472">Membrane</keyword>
<feature type="transmembrane region" description="Helical" evidence="1">
    <location>
        <begin position="364"/>
        <end position="391"/>
    </location>
</feature>
<feature type="transmembrane region" description="Helical" evidence="1">
    <location>
        <begin position="336"/>
        <end position="357"/>
    </location>
</feature>
<evidence type="ECO:0000313" key="2">
    <source>
        <dbReference type="EMBL" id="KAF5336324.1"/>
    </source>
</evidence>
<keyword evidence="1" id="KW-1133">Transmembrane helix</keyword>
<dbReference type="GO" id="GO:0005794">
    <property type="term" value="C:Golgi apparatus"/>
    <property type="evidence" value="ECO:0007669"/>
    <property type="project" value="TreeGrafter"/>
</dbReference>
<feature type="transmembrane region" description="Helical" evidence="1">
    <location>
        <begin position="294"/>
        <end position="316"/>
    </location>
</feature>
<comment type="caution">
    <text evidence="2">The sequence shown here is derived from an EMBL/GenBank/DDBJ whole genome shotgun (WGS) entry which is preliminary data.</text>
</comment>
<feature type="transmembrane region" description="Helical" evidence="1">
    <location>
        <begin position="193"/>
        <end position="213"/>
    </location>
</feature>
<feature type="transmembrane region" description="Helical" evidence="1">
    <location>
        <begin position="403"/>
        <end position="423"/>
    </location>
</feature>
<dbReference type="EMBL" id="JAACJK010000058">
    <property type="protein sequence ID" value="KAF5336324.1"/>
    <property type="molecule type" value="Genomic_DNA"/>
</dbReference>
<dbReference type="AlphaFoldDB" id="A0A8H5C7V5"/>
<evidence type="ECO:0000256" key="1">
    <source>
        <dbReference type="SAM" id="Phobius"/>
    </source>
</evidence>
<dbReference type="OrthoDB" id="3263941at2759"/>
<protein>
    <submittedName>
        <fullName evidence="2">Uncharacterized protein</fullName>
    </submittedName>
</protein>
<dbReference type="Proteomes" id="UP000541558">
    <property type="component" value="Unassembled WGS sequence"/>
</dbReference>
<keyword evidence="1" id="KW-0812">Transmembrane</keyword>
<organism evidence="2 3">
    <name type="scientific">Ephemerocybe angulata</name>
    <dbReference type="NCBI Taxonomy" id="980116"/>
    <lineage>
        <taxon>Eukaryota</taxon>
        <taxon>Fungi</taxon>
        <taxon>Dikarya</taxon>
        <taxon>Basidiomycota</taxon>
        <taxon>Agaricomycotina</taxon>
        <taxon>Agaricomycetes</taxon>
        <taxon>Agaricomycetidae</taxon>
        <taxon>Agaricales</taxon>
        <taxon>Agaricineae</taxon>
        <taxon>Psathyrellaceae</taxon>
        <taxon>Ephemerocybe</taxon>
    </lineage>
</organism>
<proteinExistence type="predicted"/>
<feature type="transmembrane region" description="Helical" evidence="1">
    <location>
        <begin position="169"/>
        <end position="187"/>
    </location>
</feature>
<reference evidence="2 3" key="1">
    <citation type="journal article" date="2020" name="ISME J.">
        <title>Uncovering the hidden diversity of litter-decomposition mechanisms in mushroom-forming fungi.</title>
        <authorList>
            <person name="Floudas D."/>
            <person name="Bentzer J."/>
            <person name="Ahren D."/>
            <person name="Johansson T."/>
            <person name="Persson P."/>
            <person name="Tunlid A."/>
        </authorList>
    </citation>
    <scope>NUCLEOTIDE SEQUENCE [LARGE SCALE GENOMIC DNA]</scope>
    <source>
        <strain evidence="2 3">CBS 175.51</strain>
    </source>
</reference>
<dbReference type="InterPro" id="IPR040410">
    <property type="entry name" value="UPF0658_Golgi"/>
</dbReference>
<feature type="transmembrane region" description="Helical" evidence="1">
    <location>
        <begin position="255"/>
        <end position="274"/>
    </location>
</feature>
<keyword evidence="3" id="KW-1185">Reference proteome</keyword>
<feature type="transmembrane region" description="Helical" evidence="1">
    <location>
        <begin position="20"/>
        <end position="42"/>
    </location>
</feature>
<name>A0A8H5C7V5_9AGAR</name>
<dbReference type="PANTHER" id="PTHR34391:SF2">
    <property type="entry name" value="TRP C-TERMINAL DOMAIN-CONTAINING PROTEIN"/>
    <property type="match status" value="1"/>
</dbReference>
<sequence length="517" mass="57857">MEFKTWCASVYSRITLTRFTTLFFVFSLLHCLTQGIIQSFLFSIDHDQRSFLNAVVSAGTIPAQNTTFLEGDSGSLHLQICSDIPYGHQATYPCTTVFNSTIDANSNNQSTRVFDWHSSPSVTVSPVIDSKGNVILQSSAPGAIFLSRQCVQTLVHPQQRLTNFQREDITFVALQFWLFGISVFAVANDSVPHILSVVITRILVTAWSIYAVWRAKYDEATFTELLASPGTPCSLDVFTPYFAKRLPIQIADMVLTVVALFIAVYLSLILLRTYSSQAFKCVGAPPHIQRINKFFLALLACLQLEVFILVAGMSMWIDVLLNTAIAKISVHTPEYIAVFITSAVLLLPWIIMGWYAIKREKKVFTIAFLVIGLIFIIGWSVMFYSIVYRWYVAPSSPVTFTQWPFLGCFTVSSLVLLTASMLLGGICRLNFGKGHAEYLYAEATLASQNFTKEVFTHNEKEEPFDLIEPGKVYYVQTRETSSDADAASPMDVRAYLPQLSKSAAPFDSVQMPERSYV</sequence>
<accession>A0A8H5C7V5</accession>
<dbReference type="PANTHER" id="PTHR34391">
    <property type="entry name" value="UPF0658 GOLGI APPARATUS MEMBRANE PROTEIN C1952.10C-RELATED"/>
    <property type="match status" value="1"/>
</dbReference>
<gene>
    <name evidence="2" type="ORF">D9611_006473</name>
</gene>